<evidence type="ECO:0000313" key="4">
    <source>
        <dbReference type="EMBL" id="SCU84780.1"/>
    </source>
</evidence>
<dbReference type="OrthoDB" id="1667587at2759"/>
<gene>
    <name evidence="4" type="ORF">LADA_0D03752G</name>
</gene>
<dbReference type="STRING" id="1266660.A0A1G4J4V7"/>
<comment type="similarity">
    <text evidence="3">Belongs to the WD repeat PROPPIN family.</text>
</comment>
<dbReference type="GO" id="GO:0016050">
    <property type="term" value="P:vesicle organization"/>
    <property type="evidence" value="ECO:0007669"/>
    <property type="project" value="EnsemblFungi"/>
</dbReference>
<protein>
    <submittedName>
        <fullName evidence="4">LADA_0D03752g1_1</fullName>
    </submittedName>
</protein>
<keyword evidence="1" id="KW-0853">WD repeat</keyword>
<dbReference type="GO" id="GO:0034497">
    <property type="term" value="P:protein localization to phagophore assembly site"/>
    <property type="evidence" value="ECO:0007669"/>
    <property type="project" value="EnsemblFungi"/>
</dbReference>
<dbReference type="SUPFAM" id="SSF50978">
    <property type="entry name" value="WD40 repeat-like"/>
    <property type="match status" value="1"/>
</dbReference>
<proteinExistence type="inferred from homology"/>
<dbReference type="GO" id="GO:0034727">
    <property type="term" value="P:piecemeal microautophagy of the nucleus"/>
    <property type="evidence" value="ECO:0007669"/>
    <property type="project" value="EnsemblFungi"/>
</dbReference>
<accession>A0A1G4J4V7</accession>
<reference evidence="4 5" key="1">
    <citation type="submission" date="2016-03" db="EMBL/GenBank/DDBJ databases">
        <authorList>
            <person name="Devillers H."/>
        </authorList>
    </citation>
    <scope>NUCLEOTIDE SEQUENCE [LARGE SCALE GENOMIC DNA]</scope>
    <source>
        <strain evidence="4">CBS 10888</strain>
    </source>
</reference>
<dbReference type="InterPro" id="IPR015943">
    <property type="entry name" value="WD40/YVTN_repeat-like_dom_sf"/>
</dbReference>
<dbReference type="SMART" id="SM00320">
    <property type="entry name" value="WD40"/>
    <property type="match status" value="3"/>
</dbReference>
<keyword evidence="5" id="KW-1185">Reference proteome</keyword>
<dbReference type="InterPro" id="IPR048720">
    <property type="entry name" value="PROPPIN"/>
</dbReference>
<dbReference type="GO" id="GO:0032258">
    <property type="term" value="P:cytoplasm to vacuole targeting by the Cvt pathway"/>
    <property type="evidence" value="ECO:0007669"/>
    <property type="project" value="EnsemblFungi"/>
</dbReference>
<dbReference type="GO" id="GO:0000407">
    <property type="term" value="C:phagophore assembly site"/>
    <property type="evidence" value="ECO:0007669"/>
    <property type="project" value="EnsemblFungi"/>
</dbReference>
<dbReference type="InterPro" id="IPR001680">
    <property type="entry name" value="WD40_rpt"/>
</dbReference>
<dbReference type="Pfam" id="PF21032">
    <property type="entry name" value="PROPPIN"/>
    <property type="match status" value="1"/>
</dbReference>
<dbReference type="AlphaFoldDB" id="A0A1G4J4V7"/>
<evidence type="ECO:0000313" key="5">
    <source>
        <dbReference type="Proteomes" id="UP000190274"/>
    </source>
</evidence>
<evidence type="ECO:0000256" key="2">
    <source>
        <dbReference type="ARBA" id="ARBA00022737"/>
    </source>
</evidence>
<dbReference type="GO" id="GO:0080025">
    <property type="term" value="F:phosphatidylinositol-3,5-bisphosphate binding"/>
    <property type="evidence" value="ECO:0007669"/>
    <property type="project" value="EnsemblFungi"/>
</dbReference>
<dbReference type="Proteomes" id="UP000190274">
    <property type="component" value="Chromosome D"/>
</dbReference>
<dbReference type="GO" id="GO:0000329">
    <property type="term" value="C:fungal-type vacuole membrane"/>
    <property type="evidence" value="ECO:0007669"/>
    <property type="project" value="EnsemblFungi"/>
</dbReference>
<keyword evidence="2" id="KW-0677">Repeat</keyword>
<sequence length="401" mass="44559">MRALRFNQDATCCSVAMSPSSLCIYNCDPFGKCFELENGSRSSSREDLASLQHSSEPDFIVEMLFSTSLIAVVDRSQGSQKSKKLKIVNTKRKSTICELTFPHEIRDVAMNRKRMCVLLASDQIFIYDISCMKLLQTIDVLEGKLDIGTPYSKPAGSSAAEGQESNVRMALSSDNNSILCYSTFSRSSKDQRVFNDVVVFDALNVTPVNYLNSVHKSSISCLAVTHNGKLVASASERGTIVRIFQTGSDVEFDGNMPLLREFRRGTRPAAIYEMKFNSTAALLGCVGDTDTIHVFKLSESHEMESSRSSDGRDSWIESRLAKDSPKQFASFLSKKVISRIPSQSVARDFAFMKVAEEVKHCIGFPEEFPNQVYVAGNDGILQIYELPTEHGECILLKNSKF</sequence>
<dbReference type="GO" id="GO:0000422">
    <property type="term" value="P:autophagy of mitochondrion"/>
    <property type="evidence" value="ECO:0007669"/>
    <property type="project" value="EnsemblFungi"/>
</dbReference>
<dbReference type="GO" id="GO:0005768">
    <property type="term" value="C:endosome"/>
    <property type="evidence" value="ECO:0007669"/>
    <property type="project" value="EnsemblFungi"/>
</dbReference>
<dbReference type="GO" id="GO:0032266">
    <property type="term" value="F:phosphatidylinositol-3-phosphate binding"/>
    <property type="evidence" value="ECO:0007669"/>
    <property type="project" value="EnsemblFungi"/>
</dbReference>
<evidence type="ECO:0000256" key="1">
    <source>
        <dbReference type="ARBA" id="ARBA00022574"/>
    </source>
</evidence>
<evidence type="ECO:0000256" key="3">
    <source>
        <dbReference type="ARBA" id="ARBA00025740"/>
    </source>
</evidence>
<dbReference type="PANTHER" id="PTHR11227">
    <property type="entry name" value="WD-REPEAT PROTEIN INTERACTING WITH PHOSPHOINOSIDES WIPI -RELATED"/>
    <property type="match status" value="1"/>
</dbReference>
<dbReference type="InterPro" id="IPR036322">
    <property type="entry name" value="WD40_repeat_dom_sf"/>
</dbReference>
<name>A0A1G4J4V7_9SACH</name>
<dbReference type="GO" id="GO:0070273">
    <property type="term" value="F:phosphatidylinositol-4-phosphate binding"/>
    <property type="evidence" value="ECO:0007669"/>
    <property type="project" value="EnsemblFungi"/>
</dbReference>
<dbReference type="EMBL" id="LT598454">
    <property type="protein sequence ID" value="SCU84780.1"/>
    <property type="molecule type" value="Genomic_DNA"/>
</dbReference>
<dbReference type="GO" id="GO:0005829">
    <property type="term" value="C:cytosol"/>
    <property type="evidence" value="ECO:0007669"/>
    <property type="project" value="EnsemblFungi"/>
</dbReference>
<dbReference type="Gene3D" id="2.130.10.10">
    <property type="entry name" value="YVTN repeat-like/Quinoprotein amine dehydrogenase"/>
    <property type="match status" value="1"/>
</dbReference>
<organism evidence="4 5">
    <name type="scientific">Lachancea dasiensis</name>
    <dbReference type="NCBI Taxonomy" id="1072105"/>
    <lineage>
        <taxon>Eukaryota</taxon>
        <taxon>Fungi</taxon>
        <taxon>Dikarya</taxon>
        <taxon>Ascomycota</taxon>
        <taxon>Saccharomycotina</taxon>
        <taxon>Saccharomycetes</taxon>
        <taxon>Saccharomycetales</taxon>
        <taxon>Saccharomycetaceae</taxon>
        <taxon>Lachancea</taxon>
    </lineage>
</organism>